<evidence type="ECO:0000313" key="1">
    <source>
        <dbReference type="EMBL" id="CAG8441408.1"/>
    </source>
</evidence>
<dbReference type="Proteomes" id="UP000789366">
    <property type="component" value="Unassembled WGS sequence"/>
</dbReference>
<evidence type="ECO:0000313" key="2">
    <source>
        <dbReference type="Proteomes" id="UP000789366"/>
    </source>
</evidence>
<accession>A0ACA9JXX2</accession>
<gene>
    <name evidence="1" type="ORF">SPELUC_LOCUS205</name>
</gene>
<dbReference type="EMBL" id="CAJVPW010000056">
    <property type="protein sequence ID" value="CAG8441408.1"/>
    <property type="molecule type" value="Genomic_DNA"/>
</dbReference>
<comment type="caution">
    <text evidence="1">The sequence shown here is derived from an EMBL/GenBank/DDBJ whole genome shotgun (WGS) entry which is preliminary data.</text>
</comment>
<keyword evidence="2" id="KW-1185">Reference proteome</keyword>
<reference evidence="1" key="1">
    <citation type="submission" date="2021-06" db="EMBL/GenBank/DDBJ databases">
        <authorList>
            <person name="Kallberg Y."/>
            <person name="Tangrot J."/>
            <person name="Rosling A."/>
        </authorList>
    </citation>
    <scope>NUCLEOTIDE SEQUENCE</scope>
    <source>
        <strain evidence="1">28 12/20/2015</strain>
    </source>
</reference>
<name>A0ACA9JXX2_9GLOM</name>
<feature type="non-terminal residue" evidence="1">
    <location>
        <position position="1"/>
    </location>
</feature>
<protein>
    <submittedName>
        <fullName evidence="1">11058_t:CDS:1</fullName>
    </submittedName>
</protein>
<sequence length="42" mass="4814">KGGFSTVYSARWNNRKRLIALKSLYNSSDLNEKVINESEIVL</sequence>
<organism evidence="1 2">
    <name type="scientific">Cetraspora pellucida</name>
    <dbReference type="NCBI Taxonomy" id="1433469"/>
    <lineage>
        <taxon>Eukaryota</taxon>
        <taxon>Fungi</taxon>
        <taxon>Fungi incertae sedis</taxon>
        <taxon>Mucoromycota</taxon>
        <taxon>Glomeromycotina</taxon>
        <taxon>Glomeromycetes</taxon>
        <taxon>Diversisporales</taxon>
        <taxon>Gigasporaceae</taxon>
        <taxon>Cetraspora</taxon>
    </lineage>
</organism>
<proteinExistence type="predicted"/>